<evidence type="ECO:0000256" key="2">
    <source>
        <dbReference type="ARBA" id="ARBA00023015"/>
    </source>
</evidence>
<dbReference type="InterPro" id="IPR046342">
    <property type="entry name" value="CBS_dom_sf"/>
</dbReference>
<dbReference type="InterPro" id="IPR001647">
    <property type="entry name" value="HTH_TetR"/>
</dbReference>
<dbReference type="PANTHER" id="PTHR43080">
    <property type="entry name" value="CBS DOMAIN-CONTAINING PROTEIN CBSX3, MITOCHONDRIAL"/>
    <property type="match status" value="1"/>
</dbReference>
<dbReference type="SMART" id="SM00116">
    <property type="entry name" value="CBS"/>
    <property type="match status" value="2"/>
</dbReference>
<keyword evidence="4 6" id="KW-0238">DNA-binding</keyword>
<dbReference type="Pfam" id="PF13977">
    <property type="entry name" value="TetR_C_6"/>
    <property type="match status" value="1"/>
</dbReference>
<keyword evidence="3 7" id="KW-0129">CBS domain</keyword>
<dbReference type="InterPro" id="IPR000644">
    <property type="entry name" value="CBS_dom"/>
</dbReference>
<gene>
    <name evidence="10" type="ORF">DK847_12465</name>
</gene>
<dbReference type="PROSITE" id="PS51371">
    <property type="entry name" value="CBS"/>
    <property type="match status" value="1"/>
</dbReference>
<dbReference type="InterPro" id="IPR051257">
    <property type="entry name" value="Diverse_CBS-Domain"/>
</dbReference>
<dbReference type="SUPFAM" id="SSF48498">
    <property type="entry name" value="Tetracyclin repressor-like, C-terminal domain"/>
    <property type="match status" value="1"/>
</dbReference>
<protein>
    <recommendedName>
        <fullName evidence="12">Transcriptional regulator</fullName>
    </recommendedName>
</protein>
<proteinExistence type="predicted"/>
<evidence type="ECO:0000259" key="8">
    <source>
        <dbReference type="PROSITE" id="PS50977"/>
    </source>
</evidence>
<keyword evidence="2" id="KW-0805">Transcription regulation</keyword>
<dbReference type="Pfam" id="PF00440">
    <property type="entry name" value="TetR_N"/>
    <property type="match status" value="1"/>
</dbReference>
<dbReference type="PRINTS" id="PR00455">
    <property type="entry name" value="HTHTETR"/>
</dbReference>
<dbReference type="PROSITE" id="PS01081">
    <property type="entry name" value="HTH_TETR_1"/>
    <property type="match status" value="1"/>
</dbReference>
<dbReference type="Pfam" id="PF00571">
    <property type="entry name" value="CBS"/>
    <property type="match status" value="2"/>
</dbReference>
<evidence type="ECO:0000313" key="10">
    <source>
        <dbReference type="EMBL" id="PZF76607.1"/>
    </source>
</evidence>
<keyword evidence="11" id="KW-1185">Reference proteome</keyword>
<dbReference type="InterPro" id="IPR023772">
    <property type="entry name" value="DNA-bd_HTH_TetR-type_CS"/>
</dbReference>
<feature type="domain" description="CBS" evidence="9">
    <location>
        <begin position="10"/>
        <end position="66"/>
    </location>
</feature>
<evidence type="ECO:0000256" key="6">
    <source>
        <dbReference type="PROSITE-ProRule" id="PRU00335"/>
    </source>
</evidence>
<keyword evidence="1" id="KW-0678">Repressor</keyword>
<comment type="caution">
    <text evidence="10">The sequence shown here is derived from an EMBL/GenBank/DDBJ whole genome shotgun (WGS) entry which is preliminary data.</text>
</comment>
<dbReference type="InterPro" id="IPR036271">
    <property type="entry name" value="Tet_transcr_reg_TetR-rel_C_sf"/>
</dbReference>
<feature type="DNA-binding region" description="H-T-H motif" evidence="6">
    <location>
        <begin position="179"/>
        <end position="198"/>
    </location>
</feature>
<dbReference type="Proteomes" id="UP000248795">
    <property type="component" value="Unassembled WGS sequence"/>
</dbReference>
<evidence type="ECO:0000256" key="1">
    <source>
        <dbReference type="ARBA" id="ARBA00022491"/>
    </source>
</evidence>
<evidence type="ECO:0000256" key="3">
    <source>
        <dbReference type="ARBA" id="ARBA00023122"/>
    </source>
</evidence>
<dbReference type="InterPro" id="IPR009057">
    <property type="entry name" value="Homeodomain-like_sf"/>
</dbReference>
<name>A0A2W2BL22_9HYPH</name>
<reference evidence="11" key="1">
    <citation type="submission" date="2018-06" db="EMBL/GenBank/DDBJ databases">
        <title>Aestuariibacter litoralis strain KCTC 52945T.</title>
        <authorList>
            <person name="Li X."/>
            <person name="Salam N."/>
            <person name="Li J.-L."/>
            <person name="Chen Y.-M."/>
            <person name="Yang Z.-W."/>
            <person name="Zhang L.-Y."/>
            <person name="Han M.-X."/>
            <person name="Xiao M."/>
            <person name="Li W.-J."/>
        </authorList>
    </citation>
    <scope>NUCLEOTIDE SEQUENCE [LARGE SCALE GENOMIC DNA]</scope>
    <source>
        <strain evidence="11">KCTC 52945</strain>
    </source>
</reference>
<dbReference type="InterPro" id="IPR039538">
    <property type="entry name" value="BetI_C"/>
</dbReference>
<sequence>MTVAAIVKRSSTRLVSIGEDADIRAVAARIGEPDTGAVVVLNQAGELTGIITEHDLVRAMATGNAGLTARDFMTREVFTCAPRDTDIGVMLAMTEREIRHMPVVLEGKAVAMIGLPEVVKYRLGKIGRLAEEAQQEPDDAKRLDILSSHLKKLPGDMRRGQIVDVARRVIVEQGMKGFTVRNITREAGLSPGMINLHFGSMEGLLHAVFDSVMFELPDTAGREPVNLTVAIINLRLIVKRYFEPQYFSRQSLLVWLPLFDAMLRDPEFRKKVYARDEDYVAEFASHIAKVMAFRQIEGDAVAIARNLMSFMDGLWLRWCHSSRDDTRPEHAAAMEYLESKVGSLAIEGV</sequence>
<evidence type="ECO:0000256" key="4">
    <source>
        <dbReference type="ARBA" id="ARBA00023125"/>
    </source>
</evidence>
<evidence type="ECO:0000256" key="5">
    <source>
        <dbReference type="ARBA" id="ARBA00023163"/>
    </source>
</evidence>
<dbReference type="PANTHER" id="PTHR43080:SF2">
    <property type="entry name" value="CBS DOMAIN-CONTAINING PROTEIN"/>
    <property type="match status" value="1"/>
</dbReference>
<evidence type="ECO:0000259" key="9">
    <source>
        <dbReference type="PROSITE" id="PS51371"/>
    </source>
</evidence>
<dbReference type="AlphaFoldDB" id="A0A2W2BL22"/>
<evidence type="ECO:0000256" key="7">
    <source>
        <dbReference type="PROSITE-ProRule" id="PRU00703"/>
    </source>
</evidence>
<dbReference type="EMBL" id="QKVK01000005">
    <property type="protein sequence ID" value="PZF76607.1"/>
    <property type="molecule type" value="Genomic_DNA"/>
</dbReference>
<feature type="domain" description="HTH tetR-type" evidence="8">
    <location>
        <begin position="156"/>
        <end position="216"/>
    </location>
</feature>
<evidence type="ECO:0000313" key="11">
    <source>
        <dbReference type="Proteomes" id="UP000248795"/>
    </source>
</evidence>
<dbReference type="PROSITE" id="PS50977">
    <property type="entry name" value="HTH_TETR_2"/>
    <property type="match status" value="1"/>
</dbReference>
<dbReference type="RefSeq" id="WP_111198844.1">
    <property type="nucleotide sequence ID" value="NZ_QKVK01000005.1"/>
</dbReference>
<dbReference type="Gene3D" id="1.10.357.10">
    <property type="entry name" value="Tetracycline Repressor, domain 2"/>
    <property type="match status" value="1"/>
</dbReference>
<dbReference type="GO" id="GO:0003677">
    <property type="term" value="F:DNA binding"/>
    <property type="evidence" value="ECO:0007669"/>
    <property type="project" value="UniProtKB-UniRule"/>
</dbReference>
<organism evidence="10 11">
    <name type="scientific">Aestuariivirga litoralis</name>
    <dbReference type="NCBI Taxonomy" id="2650924"/>
    <lineage>
        <taxon>Bacteria</taxon>
        <taxon>Pseudomonadati</taxon>
        <taxon>Pseudomonadota</taxon>
        <taxon>Alphaproteobacteria</taxon>
        <taxon>Hyphomicrobiales</taxon>
        <taxon>Aestuariivirgaceae</taxon>
        <taxon>Aestuariivirga</taxon>
    </lineage>
</organism>
<accession>A0A2W2BL22</accession>
<keyword evidence="5" id="KW-0804">Transcription</keyword>
<dbReference type="Gene3D" id="3.10.580.10">
    <property type="entry name" value="CBS-domain"/>
    <property type="match status" value="1"/>
</dbReference>
<evidence type="ECO:0008006" key="12">
    <source>
        <dbReference type="Google" id="ProtNLM"/>
    </source>
</evidence>
<dbReference type="SUPFAM" id="SSF54631">
    <property type="entry name" value="CBS-domain pair"/>
    <property type="match status" value="1"/>
</dbReference>
<dbReference type="SUPFAM" id="SSF46689">
    <property type="entry name" value="Homeodomain-like"/>
    <property type="match status" value="1"/>
</dbReference>